<organism evidence="2 3">
    <name type="scientific">Borreliella lanei</name>
    <dbReference type="NCBI Taxonomy" id="373540"/>
    <lineage>
        <taxon>Bacteria</taxon>
        <taxon>Pseudomonadati</taxon>
        <taxon>Spirochaetota</taxon>
        <taxon>Spirochaetia</taxon>
        <taxon>Spirochaetales</taxon>
        <taxon>Borreliaceae</taxon>
        <taxon>Borreliella</taxon>
    </lineage>
</organism>
<feature type="transmembrane region" description="Helical" evidence="1">
    <location>
        <begin position="65"/>
        <end position="83"/>
    </location>
</feature>
<feature type="transmembrane region" description="Helical" evidence="1">
    <location>
        <begin position="185"/>
        <end position="207"/>
    </location>
</feature>
<feature type="transmembrane region" description="Helical" evidence="1">
    <location>
        <begin position="155"/>
        <end position="173"/>
    </location>
</feature>
<feature type="transmembrane region" description="Helical" evidence="1">
    <location>
        <begin position="104"/>
        <end position="125"/>
    </location>
</feature>
<feature type="transmembrane region" description="Helical" evidence="1">
    <location>
        <begin position="27"/>
        <end position="45"/>
    </location>
</feature>
<accession>A0A7W9ZAP3</accession>
<comment type="caution">
    <text evidence="2">The sequence shown here is derived from an EMBL/GenBank/DDBJ whole genome shotgun (WGS) entry which is preliminary data.</text>
</comment>
<feature type="transmembrane region" description="Helical" evidence="1">
    <location>
        <begin position="227"/>
        <end position="247"/>
    </location>
</feature>
<evidence type="ECO:0000313" key="2">
    <source>
        <dbReference type="EMBL" id="MBB6207778.1"/>
    </source>
</evidence>
<dbReference type="AlphaFoldDB" id="A0A7W9ZAP3"/>
<protein>
    <submittedName>
        <fullName evidence="2">ABC-2 type transport system permease protein</fullName>
    </submittedName>
</protein>
<reference evidence="2 3" key="1">
    <citation type="submission" date="2020-08" db="EMBL/GenBank/DDBJ databases">
        <title>Genomic Encyclopedia of Type Strains, Phase IV (KMG-IV): sequencing the most valuable type-strain genomes for metagenomic binning, comparative biology and taxonomic classification.</title>
        <authorList>
            <person name="Goeker M."/>
        </authorList>
    </citation>
    <scope>NUCLEOTIDE SEQUENCE [LARGE SCALE GENOMIC DNA]</scope>
    <source>
        <strain evidence="2 3">DSM 17992</strain>
    </source>
</reference>
<keyword evidence="3" id="KW-1185">Reference proteome</keyword>
<gene>
    <name evidence="2" type="ORF">HNQ06_000268</name>
</gene>
<dbReference type="Proteomes" id="UP000575983">
    <property type="component" value="Unassembled WGS sequence"/>
</dbReference>
<keyword evidence="1" id="KW-0812">Transmembrane</keyword>
<proteinExistence type="predicted"/>
<keyword evidence="1" id="KW-1133">Transmembrane helix</keyword>
<evidence type="ECO:0000313" key="3">
    <source>
        <dbReference type="Proteomes" id="UP000575983"/>
    </source>
</evidence>
<sequence length="289" mass="34953">MFSLKKMFSLKRFLNLFYLDFVYNKKFYTLLIIQILGMIFISYLLVRFYFNFSATDFLKFFAPKIFILTLIISIFTMCDYYKVIHDPFRNILYLSLPVSTFEHYFFNLIKYLFALPLILIFFYYLGVNIFLFLDNAFFLRGGGAVFLELRYLSDFFFFRYFNFLSIFPIFMFFRIAFKTHPFVKVLIFFLGTIVLLFFFTSFLYWGFKYVPCFSDLIFSFDRFLGGLFFKIVYGLGFFLYLASYFKIVEFGSIRKKSNLFAILGFLVFLAMFNYYYLTKGSLYCFVNYN</sequence>
<evidence type="ECO:0000256" key="1">
    <source>
        <dbReference type="SAM" id="Phobius"/>
    </source>
</evidence>
<feature type="transmembrane region" description="Helical" evidence="1">
    <location>
        <begin position="259"/>
        <end position="277"/>
    </location>
</feature>
<name>A0A7W9ZAP3_9SPIR</name>
<keyword evidence="1" id="KW-0472">Membrane</keyword>
<dbReference type="EMBL" id="JACHFC010000001">
    <property type="protein sequence ID" value="MBB6207778.1"/>
    <property type="molecule type" value="Genomic_DNA"/>
</dbReference>